<gene>
    <name evidence="8" type="ORF">A2527_02660</name>
</gene>
<name>A0A1F6GFU4_9PROT</name>
<dbReference type="InterPro" id="IPR004447">
    <property type="entry name" value="Peptidase_S41A"/>
</dbReference>
<dbReference type="CDD" id="cd06782">
    <property type="entry name" value="cpPDZ_CPP-like"/>
    <property type="match status" value="1"/>
</dbReference>
<dbReference type="SMART" id="SM00228">
    <property type="entry name" value="PDZ"/>
    <property type="match status" value="1"/>
</dbReference>
<dbReference type="FunFam" id="2.30.42.10:FF:000063">
    <property type="entry name" value="Peptidase, S41 family"/>
    <property type="match status" value="1"/>
</dbReference>
<feature type="region of interest" description="Disordered" evidence="6">
    <location>
        <begin position="488"/>
        <end position="508"/>
    </location>
</feature>
<evidence type="ECO:0000256" key="3">
    <source>
        <dbReference type="ARBA" id="ARBA00022801"/>
    </source>
</evidence>
<dbReference type="STRING" id="1817772.A2527_02660"/>
<keyword evidence="3 5" id="KW-0378">Hydrolase</keyword>
<dbReference type="SUPFAM" id="SSF50156">
    <property type="entry name" value="PDZ domain-like"/>
    <property type="match status" value="1"/>
</dbReference>
<evidence type="ECO:0000256" key="6">
    <source>
        <dbReference type="SAM" id="MobiDB-lite"/>
    </source>
</evidence>
<dbReference type="PANTHER" id="PTHR32060">
    <property type="entry name" value="TAIL-SPECIFIC PROTEASE"/>
    <property type="match status" value="1"/>
</dbReference>
<dbReference type="SMART" id="SM00245">
    <property type="entry name" value="TSPc"/>
    <property type="match status" value="1"/>
</dbReference>
<comment type="similarity">
    <text evidence="1 5">Belongs to the peptidase S41A family.</text>
</comment>
<evidence type="ECO:0000313" key="9">
    <source>
        <dbReference type="Proteomes" id="UP000178449"/>
    </source>
</evidence>
<evidence type="ECO:0000259" key="7">
    <source>
        <dbReference type="PROSITE" id="PS50106"/>
    </source>
</evidence>
<dbReference type="Proteomes" id="UP000178449">
    <property type="component" value="Unassembled WGS sequence"/>
</dbReference>
<dbReference type="EMBL" id="MFNE01000006">
    <property type="protein sequence ID" value="OGG96976.1"/>
    <property type="molecule type" value="Genomic_DNA"/>
</dbReference>
<protein>
    <recommendedName>
        <fullName evidence="7">PDZ domain-containing protein</fullName>
    </recommendedName>
</protein>
<dbReference type="Pfam" id="PF03572">
    <property type="entry name" value="Peptidase_S41"/>
    <property type="match status" value="1"/>
</dbReference>
<dbReference type="Gene3D" id="2.30.42.10">
    <property type="match status" value="1"/>
</dbReference>
<dbReference type="Gene3D" id="3.90.226.10">
    <property type="entry name" value="2-enoyl-CoA Hydratase, Chain A, domain 1"/>
    <property type="match status" value="1"/>
</dbReference>
<dbReference type="SUPFAM" id="SSF52096">
    <property type="entry name" value="ClpP/crotonase"/>
    <property type="match status" value="1"/>
</dbReference>
<dbReference type="GO" id="GO:0008236">
    <property type="term" value="F:serine-type peptidase activity"/>
    <property type="evidence" value="ECO:0007669"/>
    <property type="project" value="UniProtKB-KW"/>
</dbReference>
<feature type="domain" description="PDZ" evidence="7">
    <location>
        <begin position="154"/>
        <end position="236"/>
    </location>
</feature>
<dbReference type="PANTHER" id="PTHR32060:SF30">
    <property type="entry name" value="CARBOXY-TERMINAL PROCESSING PROTEASE CTPA"/>
    <property type="match status" value="1"/>
</dbReference>
<evidence type="ECO:0000256" key="1">
    <source>
        <dbReference type="ARBA" id="ARBA00009179"/>
    </source>
</evidence>
<dbReference type="CDD" id="cd07560">
    <property type="entry name" value="Peptidase_S41_CPP"/>
    <property type="match status" value="1"/>
</dbReference>
<organism evidence="8 9">
    <name type="scientific">Candidatus Lambdaproteobacteria bacterium RIFOXYD2_FULL_50_16</name>
    <dbReference type="NCBI Taxonomy" id="1817772"/>
    <lineage>
        <taxon>Bacteria</taxon>
        <taxon>Pseudomonadati</taxon>
        <taxon>Pseudomonadota</taxon>
        <taxon>Candidatus Lambdaproteobacteria</taxon>
    </lineage>
</organism>
<dbReference type="Pfam" id="PF17820">
    <property type="entry name" value="PDZ_6"/>
    <property type="match status" value="1"/>
</dbReference>
<keyword evidence="4 5" id="KW-0720">Serine protease</keyword>
<evidence type="ECO:0000256" key="4">
    <source>
        <dbReference type="ARBA" id="ARBA00022825"/>
    </source>
</evidence>
<dbReference type="GO" id="GO:0007165">
    <property type="term" value="P:signal transduction"/>
    <property type="evidence" value="ECO:0007669"/>
    <property type="project" value="TreeGrafter"/>
</dbReference>
<dbReference type="GO" id="GO:0030288">
    <property type="term" value="C:outer membrane-bounded periplasmic space"/>
    <property type="evidence" value="ECO:0007669"/>
    <property type="project" value="TreeGrafter"/>
</dbReference>
<evidence type="ECO:0000313" key="8">
    <source>
        <dbReference type="EMBL" id="OGG96976.1"/>
    </source>
</evidence>
<feature type="region of interest" description="Disordered" evidence="6">
    <location>
        <begin position="446"/>
        <end position="465"/>
    </location>
</feature>
<dbReference type="InterPro" id="IPR041489">
    <property type="entry name" value="PDZ_6"/>
</dbReference>
<reference evidence="8 9" key="1">
    <citation type="journal article" date="2016" name="Nat. Commun.">
        <title>Thousands of microbial genomes shed light on interconnected biogeochemical processes in an aquifer system.</title>
        <authorList>
            <person name="Anantharaman K."/>
            <person name="Brown C.T."/>
            <person name="Hug L.A."/>
            <person name="Sharon I."/>
            <person name="Castelle C.J."/>
            <person name="Probst A.J."/>
            <person name="Thomas B.C."/>
            <person name="Singh A."/>
            <person name="Wilkins M.J."/>
            <person name="Karaoz U."/>
            <person name="Brodie E.L."/>
            <person name="Williams K.H."/>
            <person name="Hubbard S.S."/>
            <person name="Banfield J.F."/>
        </authorList>
    </citation>
    <scope>NUCLEOTIDE SEQUENCE [LARGE SCALE GENOMIC DNA]</scope>
</reference>
<dbReference type="InterPro" id="IPR001478">
    <property type="entry name" value="PDZ"/>
</dbReference>
<dbReference type="GO" id="GO:0004175">
    <property type="term" value="F:endopeptidase activity"/>
    <property type="evidence" value="ECO:0007669"/>
    <property type="project" value="TreeGrafter"/>
</dbReference>
<dbReference type="GO" id="GO:0006508">
    <property type="term" value="P:proteolysis"/>
    <property type="evidence" value="ECO:0007669"/>
    <property type="project" value="UniProtKB-KW"/>
</dbReference>
<dbReference type="Gene3D" id="3.30.750.44">
    <property type="match status" value="1"/>
</dbReference>
<dbReference type="InterPro" id="IPR005151">
    <property type="entry name" value="Tail-specific_protease"/>
</dbReference>
<accession>A0A1F6GFU4</accession>
<keyword evidence="2 5" id="KW-0645">Protease</keyword>
<evidence type="ECO:0000256" key="2">
    <source>
        <dbReference type="ARBA" id="ARBA00022670"/>
    </source>
</evidence>
<comment type="caution">
    <text evidence="8">The sequence shown here is derived from an EMBL/GenBank/DDBJ whole genome shotgun (WGS) entry which is preliminary data.</text>
</comment>
<proteinExistence type="inferred from homology"/>
<dbReference type="PROSITE" id="PS50106">
    <property type="entry name" value="PDZ"/>
    <property type="match status" value="1"/>
</dbReference>
<feature type="compositionally biased region" description="Acidic residues" evidence="6">
    <location>
        <begin position="451"/>
        <end position="462"/>
    </location>
</feature>
<dbReference type="InterPro" id="IPR036034">
    <property type="entry name" value="PDZ_sf"/>
</dbReference>
<dbReference type="NCBIfam" id="TIGR00225">
    <property type="entry name" value="prc"/>
    <property type="match status" value="1"/>
</dbReference>
<feature type="compositionally biased region" description="Acidic residues" evidence="6">
    <location>
        <begin position="495"/>
        <end position="506"/>
    </location>
</feature>
<dbReference type="InterPro" id="IPR029045">
    <property type="entry name" value="ClpP/crotonase-like_dom_sf"/>
</dbReference>
<dbReference type="AlphaFoldDB" id="A0A1F6GFU4"/>
<sequence>MTDFMKRFLFAVTLLFLSLSNLNAERFVPSSDLIPKVLEMVKRGYVDQGRVQPLRMLEGALERVSATVAPVLTEMKVTGDQVVISVKVDKHQKEIKSKVPKTVRDLNQLLQEVADFIKGHLDRDESLEEVDYALINGFLKKLDPHTTLLVPEVYSDFSTSTSGNFGGVGMMIGLRDGELTVISPIDGTPASRAGLQAKDKVVQIDDESTINMALPDAVKKLRGEAGTEVVIYIMRKGFNEPKRVPIIRDIIKINSVESEVFTKGKDRVGYIQIKTFGKNTDIELDQALEDMDYDLKTFKGLILDLRNNPGGLLSQAIKVSDRFLNAGVIVSTAGLDSDSKQSFEAHWFSTLNEMPLIVLINHGSASASEIVTAALKKNKRALIMGSTSFGKGSVQQVIPLKGGSALKMTTSKYLTPGDISIQSVGVSPHIEVVPYFIDQDFLRVTPQSNDNGEDSLEENFEEWGDRDKAEKPELSAFYLYEDEEKAKAQAKSAENGEDNPDDEEQDDSKKARLERLNKDFLVQSSLEILVKNKSTNFAGLIKEANGYMTAEEKAQEAKMIERFKKFDAPWAQLPAKGKPKLVAKSWVEIEKDKKWVKLDGPVPADSQIRLYLEVENQGGGTTGRLVATTHSKNPVFDDRQLAFGSLAEKKSRVWFLPIRISTSSLTRNDLINFDLTDLSDKVLASHQMALIIQEKPMPRFDYQLRFLDNNDKGAAGNKNGIMEPGETIAVEVTVKNNGVGASGKLSLLFKNGEGERVFLKNGRLTLEPLAPGQGSKALFLFEYRGKPLDGKLDFSFDLLDSTYPLSSISHKLKVPVEEKEYALQNQLPQITIENPVWTSKSRKLTFVGKVSDDSGVKDLYLFNKNKKIYYKNFSELKDRKQVEFEVNLELSDEDNRIILVSRDQANVSGQKTVYIRYEGPK</sequence>
<evidence type="ECO:0000256" key="5">
    <source>
        <dbReference type="RuleBase" id="RU004404"/>
    </source>
</evidence>